<reference evidence="1" key="1">
    <citation type="submission" date="2019-10" db="EMBL/GenBank/DDBJ databases">
        <authorList>
            <person name="Soares A.E.R."/>
            <person name="Aleixo A."/>
            <person name="Schneider P."/>
            <person name="Miyaki C.Y."/>
            <person name="Schneider M.P."/>
            <person name="Mello C."/>
            <person name="Vasconcelos A.T.R."/>
        </authorList>
    </citation>
    <scope>NUCLEOTIDE SEQUENCE</scope>
    <source>
        <tissue evidence="1">Muscle</tissue>
    </source>
</reference>
<evidence type="ECO:0000313" key="1">
    <source>
        <dbReference type="EMBL" id="KAJ7421645.1"/>
    </source>
</evidence>
<accession>A0ABQ9DGM9</accession>
<proteinExistence type="predicted"/>
<gene>
    <name evidence="1" type="ORF">WISP_41708</name>
</gene>
<keyword evidence="2" id="KW-1185">Reference proteome</keyword>
<protein>
    <submittedName>
        <fullName evidence="1">Rna-directed dna polymerase from mobile element jockey-like</fullName>
    </submittedName>
</protein>
<name>A0ABQ9DGM9_9PASS</name>
<dbReference type="EMBL" id="WHWB01033157">
    <property type="protein sequence ID" value="KAJ7421645.1"/>
    <property type="molecule type" value="Genomic_DNA"/>
</dbReference>
<comment type="caution">
    <text evidence="1">The sequence shown here is derived from an EMBL/GenBank/DDBJ whole genome shotgun (WGS) entry which is preliminary data.</text>
</comment>
<organism evidence="1 2">
    <name type="scientific">Willisornis vidua</name>
    <name type="common">Xingu scale-backed antbird</name>
    <dbReference type="NCBI Taxonomy" id="1566151"/>
    <lineage>
        <taxon>Eukaryota</taxon>
        <taxon>Metazoa</taxon>
        <taxon>Chordata</taxon>
        <taxon>Craniata</taxon>
        <taxon>Vertebrata</taxon>
        <taxon>Euteleostomi</taxon>
        <taxon>Archelosauria</taxon>
        <taxon>Archosauria</taxon>
        <taxon>Dinosauria</taxon>
        <taxon>Saurischia</taxon>
        <taxon>Theropoda</taxon>
        <taxon>Coelurosauria</taxon>
        <taxon>Aves</taxon>
        <taxon>Neognathae</taxon>
        <taxon>Neoaves</taxon>
        <taxon>Telluraves</taxon>
        <taxon>Australaves</taxon>
        <taxon>Passeriformes</taxon>
        <taxon>Thamnophilidae</taxon>
        <taxon>Willisornis</taxon>
    </lineage>
</organism>
<dbReference type="Proteomes" id="UP001145742">
    <property type="component" value="Unassembled WGS sequence"/>
</dbReference>
<sequence>MEMETSYRTVESLMKLFGNHADKKRIGKEFIKNPYCWHPITSGVLWESVLGPVLFNIFIDDLEEGMECTLSKFTDNKKLGRSDEGRKALQRDLDRLDRWAETKSMKFTKIKCWVLPLGHNNDRKGYRLERSPAVKDLRVLVDSG</sequence>
<dbReference type="PANTHER" id="PTHR33332">
    <property type="entry name" value="REVERSE TRANSCRIPTASE DOMAIN-CONTAINING PROTEIN"/>
    <property type="match status" value="1"/>
</dbReference>
<evidence type="ECO:0000313" key="2">
    <source>
        <dbReference type="Proteomes" id="UP001145742"/>
    </source>
</evidence>